<dbReference type="Gene3D" id="1.25.40.10">
    <property type="entry name" value="Tetratricopeptide repeat domain"/>
    <property type="match status" value="2"/>
</dbReference>
<feature type="chain" id="PRO_5018049777" evidence="2">
    <location>
        <begin position="21"/>
        <end position="412"/>
    </location>
</feature>
<dbReference type="PANTHER" id="PTHR12558:SF13">
    <property type="entry name" value="CELL DIVISION CYCLE PROTEIN 27 HOMOLOG"/>
    <property type="match status" value="1"/>
</dbReference>
<dbReference type="SMART" id="SM00028">
    <property type="entry name" value="TPR"/>
    <property type="match status" value="2"/>
</dbReference>
<accession>A0A3M9NAN1</accession>
<sequence>MNKFNVSLLILLSVSFKIQAQNALSSDELFADARKSAFENKNYQKAKELAFEALEKSPGYADVDIFLGRIYSWDHQYDSARMHFTKVLNANPNEDASIAYADLEYWNDNYQNALDICNNALINFPNSEELLLRKAKNLKALKNFDEAAEITRQILKINSNNQQARALAVSIKEQLLKNKITISYENSSFDKQFDKAWNLASIAYSRQTKLGSVIARINYVNRFSSNGLQAEIDAYPHISKTFYGYLNFGYSGDVGVFPGYRAGMSLYANLPKSFEGELGIRYLYFTSGTKIYTASLGKYWSNFLFTARTYLTPSSTGISQSYNFSARYYLEGADDYIGLSVGSGFSPDDNSQNIQFSNKENKLSSKKISADFNHTFLKWTIISISAGIINQEYKPSERGNQFNISAGISRRF</sequence>
<keyword evidence="5" id="KW-1185">Reference proteome</keyword>
<dbReference type="Proteomes" id="UP000267223">
    <property type="component" value="Unassembled WGS sequence"/>
</dbReference>
<dbReference type="PROSITE" id="PS50005">
    <property type="entry name" value="TPR"/>
    <property type="match status" value="1"/>
</dbReference>
<dbReference type="Pfam" id="PF14559">
    <property type="entry name" value="TPR_19"/>
    <property type="match status" value="2"/>
</dbReference>
<dbReference type="NCBIfam" id="TIGR04390">
    <property type="entry name" value="OMP_YaiO_dom"/>
    <property type="match status" value="1"/>
</dbReference>
<evidence type="ECO:0000256" key="1">
    <source>
        <dbReference type="PROSITE-ProRule" id="PRU00339"/>
    </source>
</evidence>
<dbReference type="PANTHER" id="PTHR12558">
    <property type="entry name" value="CELL DIVISION CYCLE 16,23,27"/>
    <property type="match status" value="1"/>
</dbReference>
<dbReference type="InterPro" id="IPR019734">
    <property type="entry name" value="TPR_rpt"/>
</dbReference>
<gene>
    <name evidence="4" type="primary">yaiO</name>
    <name evidence="4" type="ORF">EFY79_14425</name>
</gene>
<dbReference type="GO" id="GO:0051301">
    <property type="term" value="P:cell division"/>
    <property type="evidence" value="ECO:0007669"/>
    <property type="project" value="TreeGrafter"/>
</dbReference>
<comment type="caution">
    <text evidence="4">The sequence shown here is derived from an EMBL/GenBank/DDBJ whole genome shotgun (WGS) entry which is preliminary data.</text>
</comment>
<name>A0A3M9NAN1_9BACT</name>
<feature type="repeat" description="TPR" evidence="1">
    <location>
        <begin position="61"/>
        <end position="94"/>
    </location>
</feature>
<dbReference type="InterPro" id="IPR011990">
    <property type="entry name" value="TPR-like_helical_dom_sf"/>
</dbReference>
<protein>
    <submittedName>
        <fullName evidence="4">YaiO family outer membrane beta-barrel protein</fullName>
    </submittedName>
</protein>
<dbReference type="InterPro" id="IPR030887">
    <property type="entry name" value="Beta-barrel_YaiO"/>
</dbReference>
<evidence type="ECO:0000259" key="3">
    <source>
        <dbReference type="Pfam" id="PF19413"/>
    </source>
</evidence>
<evidence type="ECO:0000313" key="4">
    <source>
        <dbReference type="EMBL" id="RNI34870.1"/>
    </source>
</evidence>
<proteinExistence type="predicted"/>
<organism evidence="4 5">
    <name type="scientific">Hanamia caeni</name>
    <dbReference type="NCBI Taxonomy" id="2294116"/>
    <lineage>
        <taxon>Bacteria</taxon>
        <taxon>Pseudomonadati</taxon>
        <taxon>Bacteroidota</taxon>
        <taxon>Chitinophagia</taxon>
        <taxon>Chitinophagales</taxon>
        <taxon>Chitinophagaceae</taxon>
        <taxon>Hanamia</taxon>
    </lineage>
</organism>
<dbReference type="RefSeq" id="WP_123121424.1">
    <property type="nucleotide sequence ID" value="NZ_RJJR01000012.1"/>
</dbReference>
<keyword evidence="1" id="KW-0802">TPR repeat</keyword>
<evidence type="ECO:0000256" key="2">
    <source>
        <dbReference type="SAM" id="SignalP"/>
    </source>
</evidence>
<reference evidence="4 5" key="1">
    <citation type="submission" date="2018-11" db="EMBL/GenBank/DDBJ databases">
        <title>Draft genome sequence of Ferruginibacter sp. BO-59.</title>
        <authorList>
            <person name="Im W.T."/>
        </authorList>
    </citation>
    <scope>NUCLEOTIDE SEQUENCE [LARGE SCALE GENOMIC DNA]</scope>
    <source>
        <strain evidence="4 5">BO-59</strain>
    </source>
</reference>
<dbReference type="AlphaFoldDB" id="A0A3M9NAN1"/>
<feature type="signal peptide" evidence="2">
    <location>
        <begin position="1"/>
        <end position="20"/>
    </location>
</feature>
<dbReference type="Pfam" id="PF19413">
    <property type="entry name" value="YaiO"/>
    <property type="match status" value="1"/>
</dbReference>
<dbReference type="EMBL" id="RJJR01000012">
    <property type="protein sequence ID" value="RNI34870.1"/>
    <property type="molecule type" value="Genomic_DNA"/>
</dbReference>
<dbReference type="SUPFAM" id="SSF48452">
    <property type="entry name" value="TPR-like"/>
    <property type="match status" value="1"/>
</dbReference>
<evidence type="ECO:0000313" key="5">
    <source>
        <dbReference type="Proteomes" id="UP000267223"/>
    </source>
</evidence>
<feature type="domain" description="YaiO beta-barrel" evidence="3">
    <location>
        <begin position="177"/>
        <end position="349"/>
    </location>
</feature>
<keyword evidence="2" id="KW-0732">Signal</keyword>
<dbReference type="OrthoDB" id="691989at2"/>